<organism evidence="1">
    <name type="scientific">Solanum chilense</name>
    <name type="common">Tomato</name>
    <name type="synonym">Lycopersicon chilense</name>
    <dbReference type="NCBI Taxonomy" id="4083"/>
    <lineage>
        <taxon>Eukaryota</taxon>
        <taxon>Viridiplantae</taxon>
        <taxon>Streptophyta</taxon>
        <taxon>Embryophyta</taxon>
        <taxon>Tracheophyta</taxon>
        <taxon>Spermatophyta</taxon>
        <taxon>Magnoliopsida</taxon>
        <taxon>eudicotyledons</taxon>
        <taxon>Gunneridae</taxon>
        <taxon>Pentapetalae</taxon>
        <taxon>asterids</taxon>
        <taxon>lamiids</taxon>
        <taxon>Solanales</taxon>
        <taxon>Solanaceae</taxon>
        <taxon>Solanoideae</taxon>
        <taxon>Solaneae</taxon>
        <taxon>Solanum</taxon>
        <taxon>Solanum subgen. Lycopersicon</taxon>
    </lineage>
</organism>
<comment type="caution">
    <text evidence="1">The sequence shown here is derived from an EMBL/GenBank/DDBJ whole genome shotgun (WGS) entry which is preliminary data.</text>
</comment>
<dbReference type="EMBL" id="RXGB01028137">
    <property type="protein sequence ID" value="TMW81219.1"/>
    <property type="molecule type" value="Genomic_DNA"/>
</dbReference>
<dbReference type="CDD" id="cd09272">
    <property type="entry name" value="RNase_HI_RT_Ty1"/>
    <property type="match status" value="1"/>
</dbReference>
<evidence type="ECO:0000313" key="1">
    <source>
        <dbReference type="EMBL" id="TMW81219.1"/>
    </source>
</evidence>
<sequence length="65" mass="7380">MAAAVSEISWLLGVLKELNVNVIVHVKLHYDSKAAIQIGANPIFHERSKHIEINCRFVRKKSKVE</sequence>
<protein>
    <recommendedName>
        <fullName evidence="2">RNase H type-1 domain-containing protein</fullName>
    </recommendedName>
</protein>
<name>A0A6N2AHL9_SOLCI</name>
<dbReference type="AlphaFoldDB" id="A0A6N2AHL9"/>
<gene>
    <name evidence="1" type="ORF">EJD97_011091</name>
</gene>
<proteinExistence type="predicted"/>
<evidence type="ECO:0008006" key="2">
    <source>
        <dbReference type="Google" id="ProtNLM"/>
    </source>
</evidence>
<accession>A0A6N2AHL9</accession>
<reference evidence="1" key="1">
    <citation type="submission" date="2019-05" db="EMBL/GenBank/DDBJ databases">
        <title>The de novo reference genome and transcriptome assemblies of the wild tomato species Solanum chilense.</title>
        <authorList>
            <person name="Stam R."/>
            <person name="Nosenko T."/>
            <person name="Hoerger A.C."/>
            <person name="Stephan W."/>
            <person name="Seidel M.A."/>
            <person name="Kuhn J.M.M."/>
            <person name="Haberer G."/>
            <person name="Tellier A."/>
        </authorList>
    </citation>
    <scope>NUCLEOTIDE SEQUENCE</scope>
    <source>
        <tissue evidence="1">Mature leaves</tissue>
    </source>
</reference>